<keyword evidence="8" id="KW-1185">Reference proteome</keyword>
<keyword evidence="2" id="KW-0132">Cell division</keyword>
<reference evidence="7 8" key="1">
    <citation type="submission" date="2019-03" db="EMBL/GenBank/DDBJ databases">
        <title>Genomic Encyclopedia of Type Strains, Phase IV (KMG-IV): sequencing the most valuable type-strain genomes for metagenomic binning, comparative biology and taxonomic classification.</title>
        <authorList>
            <person name="Goeker M."/>
        </authorList>
    </citation>
    <scope>NUCLEOTIDE SEQUENCE [LARGE SCALE GENOMIC DNA]</scope>
    <source>
        <strain evidence="7 8">DSM 16326</strain>
    </source>
</reference>
<keyword evidence="2" id="KW-0175">Coiled coil</keyword>
<gene>
    <name evidence="2" type="primary">cpoB</name>
    <name evidence="7" type="ORF">EDC23_1563</name>
</gene>
<keyword evidence="1 2" id="KW-0732">Signal</keyword>
<comment type="subcellular location">
    <subcellularLocation>
        <location evidence="2">Periplasm</location>
    </subcellularLocation>
</comment>
<dbReference type="Pfam" id="PF13525">
    <property type="entry name" value="YfiO"/>
    <property type="match status" value="1"/>
</dbReference>
<comment type="caution">
    <text evidence="7">The sequence shown here is derived from an EMBL/GenBank/DDBJ whole genome shotgun (WGS) entry which is preliminary data.</text>
</comment>
<dbReference type="InterPro" id="IPR011990">
    <property type="entry name" value="TPR-like_helical_dom_sf"/>
</dbReference>
<keyword evidence="2" id="KW-0574">Periplasm</keyword>
<organism evidence="7 8">
    <name type="scientific">Thiohalophilus thiocyanatoxydans</name>
    <dbReference type="NCBI Taxonomy" id="381308"/>
    <lineage>
        <taxon>Bacteria</taxon>
        <taxon>Pseudomonadati</taxon>
        <taxon>Pseudomonadota</taxon>
        <taxon>Gammaproteobacteria</taxon>
        <taxon>Thiohalomonadales</taxon>
        <taxon>Thiohalophilaceae</taxon>
        <taxon>Thiohalophilus</taxon>
    </lineage>
</organism>
<dbReference type="Gene3D" id="1.20.5.110">
    <property type="match status" value="1"/>
</dbReference>
<dbReference type="InterPro" id="IPR034706">
    <property type="entry name" value="CpoB"/>
</dbReference>
<evidence type="ECO:0000259" key="6">
    <source>
        <dbReference type="Pfam" id="PF16331"/>
    </source>
</evidence>
<comment type="function">
    <text evidence="2">Mediates coordination of peptidoglycan synthesis and outer membrane constriction during cell division.</text>
</comment>
<dbReference type="RefSeq" id="WP_134083004.1">
    <property type="nucleotide sequence ID" value="NZ_SOQX01000003.1"/>
</dbReference>
<dbReference type="Gene3D" id="1.25.40.10">
    <property type="entry name" value="Tetratricopeptide repeat domain"/>
    <property type="match status" value="1"/>
</dbReference>
<dbReference type="HAMAP" id="MF_02066">
    <property type="entry name" value="CpoB"/>
    <property type="match status" value="1"/>
</dbReference>
<feature type="coiled-coil region" evidence="2">
    <location>
        <begin position="47"/>
        <end position="88"/>
    </location>
</feature>
<name>A0A4R8INA8_9GAMM</name>
<dbReference type="GO" id="GO:0070206">
    <property type="term" value="P:protein trimerization"/>
    <property type="evidence" value="ECO:0007669"/>
    <property type="project" value="InterPro"/>
</dbReference>
<dbReference type="InterPro" id="IPR014162">
    <property type="entry name" value="CpoB_C"/>
</dbReference>
<sequence length="280" mass="32262" precursor="true">MKTFYQRGLLVLLVGVLSIPAFAQDRGDRSIEQRLERLERLVDSQGLADILMRLNSLEEEIRELRGQNEELTHTIEELKKRQRELYIDLDRRLLEVERGEARKQPDTPKRDRGEQSSSDTPERLTGESAPRSEARQSSSGDDKAVPLSVDKTEQEAYKEAFNLLRELEYDQAITAFREFLQNYPDGRYAHIARYWLGEANYAQRNFRAAIGDYKKLIAHYPDSPKVAEAMLKIGYSYNQLEEYQAARDSLEKLTADYPGTTEASQARNLLQKIRAKLSDG</sequence>
<dbReference type="GO" id="GO:0030288">
    <property type="term" value="C:outer membrane-bounded periplasmic space"/>
    <property type="evidence" value="ECO:0007669"/>
    <property type="project" value="UniProtKB-UniRule"/>
</dbReference>
<dbReference type="OrthoDB" id="9768142at2"/>
<evidence type="ECO:0000256" key="3">
    <source>
        <dbReference type="PROSITE-ProRule" id="PRU00339"/>
    </source>
</evidence>
<protein>
    <recommendedName>
        <fullName evidence="2">Cell division coordinator CpoB</fullName>
    </recommendedName>
</protein>
<dbReference type="NCBIfam" id="TIGR02795">
    <property type="entry name" value="tol_pal_ybgF"/>
    <property type="match status" value="1"/>
</dbReference>
<keyword evidence="3" id="KW-0802">TPR repeat</keyword>
<dbReference type="SUPFAM" id="SSF48452">
    <property type="entry name" value="TPR-like"/>
    <property type="match status" value="1"/>
</dbReference>
<evidence type="ECO:0000313" key="8">
    <source>
        <dbReference type="Proteomes" id="UP000294914"/>
    </source>
</evidence>
<keyword evidence="2" id="KW-0131">Cell cycle</keyword>
<dbReference type="EMBL" id="SOQX01000003">
    <property type="protein sequence ID" value="TDY01674.1"/>
    <property type="molecule type" value="Genomic_DNA"/>
</dbReference>
<dbReference type="AlphaFoldDB" id="A0A4R8INA8"/>
<dbReference type="Proteomes" id="UP000294914">
    <property type="component" value="Unassembled WGS sequence"/>
</dbReference>
<dbReference type="PROSITE" id="PS50005">
    <property type="entry name" value="TPR"/>
    <property type="match status" value="1"/>
</dbReference>
<dbReference type="InterPro" id="IPR019734">
    <property type="entry name" value="TPR_rpt"/>
</dbReference>
<feature type="repeat" description="TPR" evidence="3">
    <location>
        <begin position="227"/>
        <end position="260"/>
    </location>
</feature>
<feature type="domain" description="YbgF trimerisation" evidence="6">
    <location>
        <begin position="30"/>
        <end position="101"/>
    </location>
</feature>
<feature type="signal peptide" evidence="2">
    <location>
        <begin position="1"/>
        <end position="23"/>
    </location>
</feature>
<comment type="similarity">
    <text evidence="2">Belongs to the CpoB family.</text>
</comment>
<evidence type="ECO:0000259" key="5">
    <source>
        <dbReference type="Pfam" id="PF13525"/>
    </source>
</evidence>
<evidence type="ECO:0000256" key="1">
    <source>
        <dbReference type="ARBA" id="ARBA00022729"/>
    </source>
</evidence>
<feature type="chain" id="PRO_5021051392" description="Cell division coordinator CpoB" evidence="2">
    <location>
        <begin position="24"/>
        <end position="280"/>
    </location>
</feature>
<evidence type="ECO:0000313" key="7">
    <source>
        <dbReference type="EMBL" id="TDY01674.1"/>
    </source>
</evidence>
<dbReference type="GO" id="GO:0043093">
    <property type="term" value="P:FtsZ-dependent cytokinesis"/>
    <property type="evidence" value="ECO:0007669"/>
    <property type="project" value="UniProtKB-UniRule"/>
</dbReference>
<proteinExistence type="inferred from homology"/>
<dbReference type="InterPro" id="IPR032519">
    <property type="entry name" value="YbgF_tri"/>
</dbReference>
<dbReference type="Pfam" id="PF16331">
    <property type="entry name" value="TolA_bind_tri"/>
    <property type="match status" value="1"/>
</dbReference>
<dbReference type="InterPro" id="IPR039565">
    <property type="entry name" value="BamD-like"/>
</dbReference>
<feature type="domain" description="Outer membrane lipoprotein BamD-like" evidence="5">
    <location>
        <begin position="150"/>
        <end position="277"/>
    </location>
</feature>
<accession>A0A4R8INA8</accession>
<feature type="region of interest" description="Disordered" evidence="4">
    <location>
        <begin position="98"/>
        <end position="150"/>
    </location>
</feature>
<evidence type="ECO:0000256" key="4">
    <source>
        <dbReference type="SAM" id="MobiDB-lite"/>
    </source>
</evidence>
<evidence type="ECO:0000256" key="2">
    <source>
        <dbReference type="HAMAP-Rule" id="MF_02066"/>
    </source>
</evidence>